<evidence type="ECO:0000313" key="11">
    <source>
        <dbReference type="Proteomes" id="UP000245535"/>
    </source>
</evidence>
<reference evidence="10 11" key="1">
    <citation type="submission" date="2018-03" db="EMBL/GenBank/DDBJ databases">
        <title>Genomic Encyclopedia of Archaeal and Bacterial Type Strains, Phase II (KMG-II): from individual species to whole genera.</title>
        <authorList>
            <person name="Goeker M."/>
        </authorList>
    </citation>
    <scope>NUCLEOTIDE SEQUENCE [LARGE SCALE GENOMIC DNA]</scope>
    <source>
        <strain evidence="10 11">DSM 28229</strain>
    </source>
</reference>
<dbReference type="SUPFAM" id="SSF56935">
    <property type="entry name" value="Porins"/>
    <property type="match status" value="1"/>
</dbReference>
<comment type="subcellular location">
    <subcellularLocation>
        <location evidence="1 7">Cell outer membrane</location>
        <topology evidence="1 7">Multi-pass membrane protein</topology>
    </subcellularLocation>
</comment>
<dbReference type="PROSITE" id="PS52016">
    <property type="entry name" value="TONB_DEPENDENT_REC_3"/>
    <property type="match status" value="1"/>
</dbReference>
<dbReference type="AlphaFoldDB" id="A0A315ZGH9"/>
<comment type="similarity">
    <text evidence="7">Belongs to the TonB-dependent receptor family.</text>
</comment>
<dbReference type="Proteomes" id="UP000245535">
    <property type="component" value="Unassembled WGS sequence"/>
</dbReference>
<evidence type="ECO:0000256" key="7">
    <source>
        <dbReference type="PROSITE-ProRule" id="PRU01360"/>
    </source>
</evidence>
<dbReference type="InterPro" id="IPR008969">
    <property type="entry name" value="CarboxyPept-like_regulatory"/>
</dbReference>
<dbReference type="Pfam" id="PF07715">
    <property type="entry name" value="Plug"/>
    <property type="match status" value="1"/>
</dbReference>
<keyword evidence="8" id="KW-1133">Transmembrane helix</keyword>
<feature type="domain" description="TonB-dependent receptor plug" evidence="9">
    <location>
        <begin position="153"/>
        <end position="260"/>
    </location>
</feature>
<dbReference type="PANTHER" id="PTHR30069">
    <property type="entry name" value="TONB-DEPENDENT OUTER MEMBRANE RECEPTOR"/>
    <property type="match status" value="1"/>
</dbReference>
<evidence type="ECO:0000256" key="3">
    <source>
        <dbReference type="ARBA" id="ARBA00022452"/>
    </source>
</evidence>
<dbReference type="SUPFAM" id="SSF49464">
    <property type="entry name" value="Carboxypeptidase regulatory domain-like"/>
    <property type="match status" value="1"/>
</dbReference>
<protein>
    <submittedName>
        <fullName evidence="10">Outer membrane receptor protein involved in Fe transport</fullName>
    </submittedName>
</protein>
<dbReference type="GO" id="GO:0044718">
    <property type="term" value="P:siderophore transmembrane transport"/>
    <property type="evidence" value="ECO:0007669"/>
    <property type="project" value="TreeGrafter"/>
</dbReference>
<keyword evidence="11" id="KW-1185">Reference proteome</keyword>
<keyword evidence="3 7" id="KW-1134">Transmembrane beta strand</keyword>
<evidence type="ECO:0000256" key="8">
    <source>
        <dbReference type="SAM" id="Phobius"/>
    </source>
</evidence>
<keyword evidence="5 7" id="KW-0472">Membrane</keyword>
<accession>A0A315ZGH9</accession>
<dbReference type="GO" id="GO:0009279">
    <property type="term" value="C:cell outer membrane"/>
    <property type="evidence" value="ECO:0007669"/>
    <property type="project" value="UniProtKB-SubCell"/>
</dbReference>
<keyword evidence="10" id="KW-0675">Receptor</keyword>
<organism evidence="10 11">
    <name type="scientific">Sediminitomix flava</name>
    <dbReference type="NCBI Taxonomy" id="379075"/>
    <lineage>
        <taxon>Bacteria</taxon>
        <taxon>Pseudomonadati</taxon>
        <taxon>Bacteroidota</taxon>
        <taxon>Cytophagia</taxon>
        <taxon>Cytophagales</taxon>
        <taxon>Flammeovirgaceae</taxon>
        <taxon>Sediminitomix</taxon>
    </lineage>
</organism>
<evidence type="ECO:0000256" key="5">
    <source>
        <dbReference type="ARBA" id="ARBA00023136"/>
    </source>
</evidence>
<evidence type="ECO:0000256" key="6">
    <source>
        <dbReference type="ARBA" id="ARBA00023237"/>
    </source>
</evidence>
<proteinExistence type="inferred from homology"/>
<sequence>MLSNSKTTFFSALALLIYISILSRNDSLHMKTLLQLRPLLITIGMFLGCTTYIAAQTVVNGQLIDAETKESVIGATVVIKGSTIGTTTDFDGNFKLETKETGPAVILFSYVGYQTIEQDIELGGTTDLGVIELLTDAVNLKEVNVIASVAVDRQTPVAVSTVDPEIIEEKLGNQEFPEVLKSSPGVFTTKQGGGFGDSRITLRGFGSENIAVTINGMPINDMENGAVYWSNWAGLSDVTRNMQVQRGLGATKLAIPSVGGTINILTRTTDAKLGGNIMVAGGNNNYKKTSFTVSTGLTEKKWAVTLSGSQSSGDGWVDGTNFEAYSYFANISKEFNANHSLALSIFGATQTHGQRRTQLPIETFEREGRRFNEDWGYLFGQQTNGRANFYSKPVITLNHYWNISSSSQLATTAYASFGRGGGIGGYGADQNFRTFRTGDGLIDFDRYYQENQEDIASNTVLVASMNDHDWYGLLSNFTTSISDKVTLTAGFDLRYYEGRHFQEITNLLGGQFYYDINKDVNEPIKIAREGDKVGFNNDGIVAWESVFAQAEFVNDPISAFVTVAFANNSKQRVDFFNYMPGNRTSEWVHDQTISAKGGANYNINDNHNVFFNTGFLQRPPMFNAVFRNFKNDVNDDAINEDIFTVEVGYGYRSTNVLANVNLYHTEWKNKSLIVALPPDFQTFANITGVDARHQGIEADVEVILSPRARITGSLSVGDWIWTDDVESIFFDQSQQPIDTLQLFIKDLKVGNAAQTTVAAGAQYEILSGLKLGVDYTFFSDLYADYDPSNRTDPEDREQAWRVPKYGLFDFSASYKFRIGSLDAYFNTKINNIFDEKYIADARDGIEHNQETALVYYSVGTTWSVSLKVDF</sequence>
<evidence type="ECO:0000313" key="10">
    <source>
        <dbReference type="EMBL" id="PWJ44263.1"/>
    </source>
</evidence>
<keyword evidence="2 7" id="KW-0813">Transport</keyword>
<keyword evidence="6 7" id="KW-0998">Cell outer membrane</keyword>
<evidence type="ECO:0000256" key="4">
    <source>
        <dbReference type="ARBA" id="ARBA00022692"/>
    </source>
</evidence>
<dbReference type="InterPro" id="IPR036942">
    <property type="entry name" value="Beta-barrel_TonB_sf"/>
</dbReference>
<evidence type="ECO:0000256" key="2">
    <source>
        <dbReference type="ARBA" id="ARBA00022448"/>
    </source>
</evidence>
<dbReference type="GO" id="GO:0015344">
    <property type="term" value="F:siderophore uptake transmembrane transporter activity"/>
    <property type="evidence" value="ECO:0007669"/>
    <property type="project" value="TreeGrafter"/>
</dbReference>
<gene>
    <name evidence="10" type="ORF">BC781_101613</name>
</gene>
<dbReference type="Gene3D" id="2.60.40.1120">
    <property type="entry name" value="Carboxypeptidase-like, regulatory domain"/>
    <property type="match status" value="1"/>
</dbReference>
<evidence type="ECO:0000256" key="1">
    <source>
        <dbReference type="ARBA" id="ARBA00004571"/>
    </source>
</evidence>
<dbReference type="Gene3D" id="2.40.170.20">
    <property type="entry name" value="TonB-dependent receptor, beta-barrel domain"/>
    <property type="match status" value="1"/>
</dbReference>
<keyword evidence="4 7" id="KW-0812">Transmembrane</keyword>
<comment type="caution">
    <text evidence="10">The sequence shown here is derived from an EMBL/GenBank/DDBJ whole genome shotgun (WGS) entry which is preliminary data.</text>
</comment>
<feature type="transmembrane region" description="Helical" evidence="8">
    <location>
        <begin position="36"/>
        <end position="55"/>
    </location>
</feature>
<dbReference type="InterPro" id="IPR012910">
    <property type="entry name" value="Plug_dom"/>
</dbReference>
<dbReference type="InterPro" id="IPR039426">
    <property type="entry name" value="TonB-dep_rcpt-like"/>
</dbReference>
<dbReference type="Pfam" id="PF13715">
    <property type="entry name" value="CarbopepD_reg_2"/>
    <property type="match status" value="1"/>
</dbReference>
<evidence type="ECO:0000259" key="9">
    <source>
        <dbReference type="Pfam" id="PF07715"/>
    </source>
</evidence>
<dbReference type="Gene3D" id="2.170.130.10">
    <property type="entry name" value="TonB-dependent receptor, plug domain"/>
    <property type="match status" value="1"/>
</dbReference>
<dbReference type="PANTHER" id="PTHR30069:SF27">
    <property type="entry name" value="BLL4766 PROTEIN"/>
    <property type="match status" value="1"/>
</dbReference>
<dbReference type="EMBL" id="QGDO01000001">
    <property type="protein sequence ID" value="PWJ44263.1"/>
    <property type="molecule type" value="Genomic_DNA"/>
</dbReference>
<name>A0A315ZGH9_SEDFL</name>
<dbReference type="InterPro" id="IPR037066">
    <property type="entry name" value="Plug_dom_sf"/>
</dbReference>